<proteinExistence type="predicted"/>
<feature type="region of interest" description="Disordered" evidence="2">
    <location>
        <begin position="295"/>
        <end position="384"/>
    </location>
</feature>
<feature type="compositionally biased region" description="Polar residues" evidence="2">
    <location>
        <begin position="240"/>
        <end position="250"/>
    </location>
</feature>
<feature type="region of interest" description="Disordered" evidence="2">
    <location>
        <begin position="787"/>
        <end position="830"/>
    </location>
</feature>
<dbReference type="AlphaFoldDB" id="A0A0G2ES63"/>
<keyword evidence="4" id="KW-1185">Reference proteome</keyword>
<evidence type="ECO:0000313" key="4">
    <source>
        <dbReference type="Proteomes" id="UP000053317"/>
    </source>
</evidence>
<feature type="coiled-coil region" evidence="1">
    <location>
        <begin position="78"/>
        <end position="194"/>
    </location>
</feature>
<dbReference type="OrthoDB" id="5343018at2759"/>
<reference evidence="3 4" key="2">
    <citation type="submission" date="2015-05" db="EMBL/GenBank/DDBJ databases">
        <authorList>
            <person name="Morales-Cruz A."/>
            <person name="Amrine K.C."/>
            <person name="Cantu D."/>
        </authorList>
    </citation>
    <scope>NUCLEOTIDE SEQUENCE [LARGE SCALE GENOMIC DNA]</scope>
    <source>
        <strain evidence="3">UCRPC4</strain>
    </source>
</reference>
<feature type="region of interest" description="Disordered" evidence="2">
    <location>
        <begin position="980"/>
        <end position="1146"/>
    </location>
</feature>
<feature type="compositionally biased region" description="Low complexity" evidence="2">
    <location>
        <begin position="922"/>
        <end position="934"/>
    </location>
</feature>
<organism evidence="3 4">
    <name type="scientific">Phaeomoniella chlamydospora</name>
    <name type="common">Phaeoacremonium chlamydosporum</name>
    <dbReference type="NCBI Taxonomy" id="158046"/>
    <lineage>
        <taxon>Eukaryota</taxon>
        <taxon>Fungi</taxon>
        <taxon>Dikarya</taxon>
        <taxon>Ascomycota</taxon>
        <taxon>Pezizomycotina</taxon>
        <taxon>Eurotiomycetes</taxon>
        <taxon>Chaetothyriomycetidae</taxon>
        <taxon>Phaeomoniellales</taxon>
        <taxon>Phaeomoniellaceae</taxon>
        <taxon>Phaeomoniella</taxon>
    </lineage>
</organism>
<gene>
    <name evidence="3" type="ORF">UCRPC4_g01668</name>
</gene>
<name>A0A0G2ES63_PHACM</name>
<evidence type="ECO:0000256" key="1">
    <source>
        <dbReference type="SAM" id="Coils"/>
    </source>
</evidence>
<feature type="region of interest" description="Disordered" evidence="2">
    <location>
        <begin position="199"/>
        <end position="265"/>
    </location>
</feature>
<evidence type="ECO:0000256" key="2">
    <source>
        <dbReference type="SAM" id="MobiDB-lite"/>
    </source>
</evidence>
<feature type="compositionally biased region" description="Basic residues" evidence="2">
    <location>
        <begin position="805"/>
        <end position="829"/>
    </location>
</feature>
<comment type="caution">
    <text evidence="3">The sequence shown here is derived from an EMBL/GenBank/DDBJ whole genome shotgun (WGS) entry which is preliminary data.</text>
</comment>
<feature type="compositionally biased region" description="Polar residues" evidence="2">
    <location>
        <begin position="987"/>
        <end position="997"/>
    </location>
</feature>
<feature type="region of interest" description="Disordered" evidence="2">
    <location>
        <begin position="909"/>
        <end position="960"/>
    </location>
</feature>
<feature type="compositionally biased region" description="Low complexity" evidence="2">
    <location>
        <begin position="301"/>
        <end position="315"/>
    </location>
</feature>
<reference evidence="3 4" key="1">
    <citation type="submission" date="2015-05" db="EMBL/GenBank/DDBJ databases">
        <title>Distinctive expansion of gene families associated with plant cell wall degradation and secondary metabolism in the genomes of grapevine trunk pathogens.</title>
        <authorList>
            <person name="Lawrence D.P."/>
            <person name="Travadon R."/>
            <person name="Rolshausen P.E."/>
            <person name="Baumgartner K."/>
        </authorList>
    </citation>
    <scope>NUCLEOTIDE SEQUENCE [LARGE SCALE GENOMIC DNA]</scope>
    <source>
        <strain evidence="3">UCRPC4</strain>
    </source>
</reference>
<feature type="compositionally biased region" description="Basic and acidic residues" evidence="2">
    <location>
        <begin position="1011"/>
        <end position="1023"/>
    </location>
</feature>
<feature type="compositionally biased region" description="Polar residues" evidence="2">
    <location>
        <begin position="603"/>
        <end position="612"/>
    </location>
</feature>
<dbReference type="EMBL" id="LCWF01000040">
    <property type="protein sequence ID" value="KKY25597.1"/>
    <property type="molecule type" value="Genomic_DNA"/>
</dbReference>
<feature type="compositionally biased region" description="Low complexity" evidence="2">
    <location>
        <begin position="356"/>
        <end position="378"/>
    </location>
</feature>
<evidence type="ECO:0000313" key="3">
    <source>
        <dbReference type="EMBL" id="KKY25597.1"/>
    </source>
</evidence>
<keyword evidence="1" id="KW-0175">Coiled coil</keyword>
<sequence length="1166" mass="129308">MRVNQTIDAGSATMKLREISGNAQSPPLFSSPLARPLKGRKKGRLDLRKTSFEASKYIEHLESQLQVTQESMFSPNTGKSLEEKVKSLEGKVQELNAQVEEWEERFDLRVKEAVEHKTAHELDLRRRIKALEDELVSKSVIIQELEQRDAQRMHHDQSSVDNLRFAQEKLEHEKKGLEETNRSLERRNDVLTELLAQSPTRPQHRLDLSSPTRDMFRRTPRPTSMMAKVPSSADAVRVSGSLSVQPSPNLSPGHGLFSPRRSPTRYDSHVAMGAQKQAIDAQSFDSGIGESCSIRSFGGTSQRHSVASHESSSPSAWGLPLPPSPSESKSDKPSRNRKLRRFASGSTSLKPLVLPSITGTSTQQVQSSTSSNNMPSPNHDFSSESLDPTMAFLTQDNFDTPTQPKRRSSARESTWAAEDALRALEGNSQDHFSSFEDILAGQDHTPLSTMNYPLYDSGTLTTDMQGYDMSGLPFNPLHDMIAEEPLETYPDQTLPIGPALSQPFFTLENELSIADDQVLPDLTDVDLDSLGVPPLPNLELSSLETFEPRFRVDPSNFGFNSNMPPDLPVQVPPFAPTPPQQADTPYRIFQFNVRQAKPIPLNLESSPLNNSQLRKRRRSARHSGSSLEHFKTITTLTPTPKFKRAVQAWPNVVPKPKASVSPTIEATTSTYRATRGHRRPRSVNLKSKPSVSSISRPAMLGSLVRYATHLARFRADPTAVARRVIANAWRSQWNRLGGFSWWVLGLFLGRIHDEAKADPQSHWSREDANKRSWELAYGGVEGLETVTSDVHDTEDEAPQKDVRRMSHGNRRKDARIRKRRSCRKDHKPNRTVTFDDRKNRRCSKCAVDPEPDEKDRSKGSWTRSIYLWGKFSVALMLAIGGAVVEGPAAMLKDCESCSSDSAGCISPSHSCSATSGEGARGSPESSTSDRYSSSDPGGSDTGQRMGFTGQCPKPNSFTASAMTDRLPVSSGAPNRMTFGVSPVASHFGNNAKTNTPCKTRKHGSTRHSSGKKQDRKGTADPTRKLCSPKSTEVTPPTKRSRRKLEVQRNMLAADKLVSFGTPSRDGYDTINDYGDNKPSRARPPSNMAIQIYDDEQDDKENQPQDSDDYDDDGDNRPSDFGGGGGSEPDGDEVTTLRPKKLPARQSIQDVTWFQNLGVLDFDRGRI</sequence>
<accession>A0A0G2ES63</accession>
<feature type="compositionally biased region" description="Basic residues" evidence="2">
    <location>
        <begin position="998"/>
        <end position="1010"/>
    </location>
</feature>
<feature type="region of interest" description="Disordered" evidence="2">
    <location>
        <begin position="602"/>
        <end position="628"/>
    </location>
</feature>
<protein>
    <submittedName>
        <fullName evidence="3">Uncharacterized protein</fullName>
    </submittedName>
</protein>
<dbReference type="Proteomes" id="UP000053317">
    <property type="component" value="Unassembled WGS sequence"/>
</dbReference>